<organism evidence="2 3">
    <name type="scientific">Folsomia candida</name>
    <name type="common">Springtail</name>
    <dbReference type="NCBI Taxonomy" id="158441"/>
    <lineage>
        <taxon>Eukaryota</taxon>
        <taxon>Metazoa</taxon>
        <taxon>Ecdysozoa</taxon>
        <taxon>Arthropoda</taxon>
        <taxon>Hexapoda</taxon>
        <taxon>Collembola</taxon>
        <taxon>Entomobryomorpha</taxon>
        <taxon>Isotomoidea</taxon>
        <taxon>Isotomidae</taxon>
        <taxon>Proisotominae</taxon>
        <taxon>Folsomia</taxon>
    </lineage>
</organism>
<evidence type="ECO:0000313" key="3">
    <source>
        <dbReference type="Proteomes" id="UP000198287"/>
    </source>
</evidence>
<feature type="compositionally biased region" description="Basic residues" evidence="1">
    <location>
        <begin position="1"/>
        <end position="13"/>
    </location>
</feature>
<proteinExistence type="predicted"/>
<comment type="caution">
    <text evidence="2">The sequence shown here is derived from an EMBL/GenBank/DDBJ whole genome shotgun (WGS) entry which is preliminary data.</text>
</comment>
<sequence>MAPPKKRPSRRTTRNPPDTDHPQMEPARAVDDSDSSPDTDHQNTEGRGRSLRKRKKVSYTYDDDSESDPDTDHSPMERTNEGDDSDSDHGQAHPHSDHMNDDEDSAHSNDTDHSNSETEPTSDPEHHAAGQVDDEDDQVSPRSTQHSADEEEGEEYIFDAPPSQSPPPPRLILTYGDRVMEYVPTTPLSHMVGEPVTFAIFMQHGDGPLQRVEPMANPPPPPLPLVPVPPPPPPAEVEMWHPPKGTLKYIFDAIKTHLRWGDEPGETDANLGESEEFVEWMESLPVRGTHTLGLGTPRTTPIRNGDNNNIWIKWQGDDVKALMFKDKIVGYCRADSSRLREVVLLRDATNIKPNIIVYHPILRMTAFNEDTMNEYVRSPDRKRSYPSISNYITGHPNCRFVMDMRWSFATTLSLEKFNTFSVATSIMTFLHNNAFPNSNHPKIRLRMGWIAFNNADWKEVRKILARNGFKFIVTPATNQLIPTHMFPAGVIKNKDHTYQGDDGNGAVKDGIFTAKVCSIKSGASKNNALPHMALAEHLESVVMLYQDILEEEEYPGESETRTRHAEFMGILATLMGTILEQDFKGHRMRPMTEQLTHYDIVFSYNVFRRLFQFKTGCTIVVRKKGNGIPIINGKPQFVW</sequence>
<accession>A0A226E4S3</accession>
<evidence type="ECO:0000313" key="2">
    <source>
        <dbReference type="EMBL" id="OXA51486.1"/>
    </source>
</evidence>
<evidence type="ECO:0000256" key="1">
    <source>
        <dbReference type="SAM" id="MobiDB-lite"/>
    </source>
</evidence>
<keyword evidence="3" id="KW-1185">Reference proteome</keyword>
<name>A0A226E4S3_FOLCA</name>
<gene>
    <name evidence="2" type="ORF">Fcan01_13502</name>
</gene>
<dbReference type="AlphaFoldDB" id="A0A226E4S3"/>
<feature type="compositionally biased region" description="Basic and acidic residues" evidence="1">
    <location>
        <begin position="17"/>
        <end position="31"/>
    </location>
</feature>
<dbReference type="EMBL" id="LNIX01000007">
    <property type="protein sequence ID" value="OXA51486.1"/>
    <property type="molecule type" value="Genomic_DNA"/>
</dbReference>
<protein>
    <submittedName>
        <fullName evidence="2">Uncharacterized protein</fullName>
    </submittedName>
</protein>
<feature type="compositionally biased region" description="Basic and acidic residues" evidence="1">
    <location>
        <begin position="70"/>
        <end position="116"/>
    </location>
</feature>
<reference evidence="2 3" key="1">
    <citation type="submission" date="2015-12" db="EMBL/GenBank/DDBJ databases">
        <title>The genome of Folsomia candida.</title>
        <authorList>
            <person name="Faddeeva A."/>
            <person name="Derks M.F."/>
            <person name="Anvar Y."/>
            <person name="Smit S."/>
            <person name="Van Straalen N."/>
            <person name="Roelofs D."/>
        </authorList>
    </citation>
    <scope>NUCLEOTIDE SEQUENCE [LARGE SCALE GENOMIC DNA]</scope>
    <source>
        <strain evidence="2 3">VU population</strain>
        <tissue evidence="2">Whole body</tissue>
    </source>
</reference>
<feature type="compositionally biased region" description="Basic and acidic residues" evidence="1">
    <location>
        <begin position="38"/>
        <end position="48"/>
    </location>
</feature>
<feature type="region of interest" description="Disordered" evidence="1">
    <location>
        <begin position="1"/>
        <end position="169"/>
    </location>
</feature>
<dbReference type="Proteomes" id="UP000198287">
    <property type="component" value="Unassembled WGS sequence"/>
</dbReference>